<dbReference type="OrthoDB" id="9801163at2"/>
<evidence type="ECO:0000256" key="1">
    <source>
        <dbReference type="SAM" id="SignalP"/>
    </source>
</evidence>
<dbReference type="Pfam" id="PF04069">
    <property type="entry name" value="OpuAC"/>
    <property type="match status" value="1"/>
</dbReference>
<evidence type="ECO:0000313" key="3">
    <source>
        <dbReference type="EMBL" id="SEQ31693.1"/>
    </source>
</evidence>
<evidence type="ECO:0000259" key="2">
    <source>
        <dbReference type="Pfam" id="PF04069"/>
    </source>
</evidence>
<gene>
    <name evidence="3" type="ORF">SAMN04488558_10839</name>
</gene>
<dbReference type="STRING" id="89093.SAMN04488558_10839"/>
<dbReference type="RefSeq" id="WP_092572187.1">
    <property type="nucleotide sequence ID" value="NZ_CALUDV010000005.1"/>
</dbReference>
<feature type="chain" id="PRO_5038685545" evidence="1">
    <location>
        <begin position="23"/>
        <end position="308"/>
    </location>
</feature>
<dbReference type="EMBL" id="FOEN01000008">
    <property type="protein sequence ID" value="SEQ31693.1"/>
    <property type="molecule type" value="Genomic_DNA"/>
</dbReference>
<protein>
    <submittedName>
        <fullName evidence="3">Osmoprotectant transport system substrate-binding protein</fullName>
    </submittedName>
</protein>
<accession>A0A1H9F2L8</accession>
<proteinExistence type="predicted"/>
<dbReference type="CDD" id="cd13608">
    <property type="entry name" value="PBP2_OpuCC_like"/>
    <property type="match status" value="1"/>
</dbReference>
<name>A0A1H9F2L8_9LACT</name>
<dbReference type="PROSITE" id="PS51257">
    <property type="entry name" value="PROKAR_LIPOPROTEIN"/>
    <property type="match status" value="1"/>
</dbReference>
<dbReference type="GO" id="GO:0022857">
    <property type="term" value="F:transmembrane transporter activity"/>
    <property type="evidence" value="ECO:0007669"/>
    <property type="project" value="InterPro"/>
</dbReference>
<dbReference type="GO" id="GO:0043190">
    <property type="term" value="C:ATP-binding cassette (ABC) transporter complex"/>
    <property type="evidence" value="ECO:0007669"/>
    <property type="project" value="InterPro"/>
</dbReference>
<dbReference type="Gene3D" id="3.40.190.120">
    <property type="entry name" value="Osmoprotection protein (prox), domain 2"/>
    <property type="match status" value="1"/>
</dbReference>
<feature type="domain" description="ABC-type glycine betaine transport system substrate-binding" evidence="2">
    <location>
        <begin position="35"/>
        <end position="300"/>
    </location>
</feature>
<dbReference type="AlphaFoldDB" id="A0A1H9F2L8"/>
<dbReference type="SUPFAM" id="SSF53850">
    <property type="entry name" value="Periplasmic binding protein-like II"/>
    <property type="match status" value="1"/>
</dbReference>
<feature type="signal peptide" evidence="1">
    <location>
        <begin position="1"/>
        <end position="22"/>
    </location>
</feature>
<dbReference type="Proteomes" id="UP000198833">
    <property type="component" value="Unassembled WGS sequence"/>
</dbReference>
<keyword evidence="1" id="KW-0732">Signal</keyword>
<evidence type="ECO:0000313" key="4">
    <source>
        <dbReference type="Proteomes" id="UP000198833"/>
    </source>
</evidence>
<organism evidence="3 4">
    <name type="scientific">Ignavigranum ruoffiae</name>
    <dbReference type="NCBI Taxonomy" id="89093"/>
    <lineage>
        <taxon>Bacteria</taxon>
        <taxon>Bacillati</taxon>
        <taxon>Bacillota</taxon>
        <taxon>Bacilli</taxon>
        <taxon>Lactobacillales</taxon>
        <taxon>Aerococcaceae</taxon>
        <taxon>Ignavigranum</taxon>
    </lineage>
</organism>
<dbReference type="Gene3D" id="3.40.190.10">
    <property type="entry name" value="Periplasmic binding protein-like II"/>
    <property type="match status" value="1"/>
</dbReference>
<sequence>MKFSQKISKLLLLLMSFLILSACSLPGVSSSQEKAIRVAGLATTEGRILNEIVRQMIEHETDLKVDTINNLGTSVVLHQAVMQGDADVTSVRYTGTEMAATLGIEPEKDPDKALELVQEIFAKDFKMKYYDSYGFDNTYAFMVTQETADRLQLKTVADLEKYKDQIDAGFDSQWLIREGDGYPGFVEAYGFELANKHSMQIGLVYDALAAGKMDTVLGYSTDGRIASYNLVTLEDNLKFFPPYDASPAATYEILEEYPELDEVLSRLVGQIDTETMQKLNYTADHQLTEPAIVAKNFLEEHNYFREEE</sequence>
<dbReference type="InterPro" id="IPR007210">
    <property type="entry name" value="ABC_Gly_betaine_transp_sub-bd"/>
</dbReference>
<reference evidence="3 4" key="1">
    <citation type="submission" date="2016-10" db="EMBL/GenBank/DDBJ databases">
        <authorList>
            <person name="de Groot N.N."/>
        </authorList>
    </citation>
    <scope>NUCLEOTIDE SEQUENCE [LARGE SCALE GENOMIC DNA]</scope>
    <source>
        <strain evidence="3 4">DSM 15695</strain>
    </source>
</reference>
<keyword evidence="4" id="KW-1185">Reference proteome</keyword>